<dbReference type="AlphaFoldDB" id="A0A9N9FS45"/>
<evidence type="ECO:0000259" key="2">
    <source>
        <dbReference type="Pfam" id="PF26410"/>
    </source>
</evidence>
<dbReference type="Gene3D" id="3.20.20.80">
    <property type="entry name" value="Glycosidases"/>
    <property type="match status" value="1"/>
</dbReference>
<dbReference type="Pfam" id="PF26410">
    <property type="entry name" value="GH5_mannosidase"/>
    <property type="match status" value="1"/>
</dbReference>
<evidence type="ECO:0000313" key="4">
    <source>
        <dbReference type="Proteomes" id="UP000789706"/>
    </source>
</evidence>
<dbReference type="EMBL" id="CAJVPK010000843">
    <property type="protein sequence ID" value="CAG8553710.1"/>
    <property type="molecule type" value="Genomic_DNA"/>
</dbReference>
<comment type="caution">
    <text evidence="3">The sequence shown here is derived from an EMBL/GenBank/DDBJ whole genome shotgun (WGS) entry which is preliminary data.</text>
</comment>
<evidence type="ECO:0000313" key="3">
    <source>
        <dbReference type="EMBL" id="CAG8553710.1"/>
    </source>
</evidence>
<keyword evidence="1" id="KW-0378">Hydrolase</keyword>
<organism evidence="3 4">
    <name type="scientific">Diversispora eburnea</name>
    <dbReference type="NCBI Taxonomy" id="1213867"/>
    <lineage>
        <taxon>Eukaryota</taxon>
        <taxon>Fungi</taxon>
        <taxon>Fungi incertae sedis</taxon>
        <taxon>Mucoromycota</taxon>
        <taxon>Glomeromycotina</taxon>
        <taxon>Glomeromycetes</taxon>
        <taxon>Diversisporales</taxon>
        <taxon>Diversisporaceae</taxon>
        <taxon>Diversispora</taxon>
    </lineage>
</organism>
<reference evidence="3" key="1">
    <citation type="submission" date="2021-06" db="EMBL/GenBank/DDBJ databases">
        <authorList>
            <person name="Kallberg Y."/>
            <person name="Tangrot J."/>
            <person name="Rosling A."/>
        </authorList>
    </citation>
    <scope>NUCLEOTIDE SEQUENCE</scope>
    <source>
        <strain evidence="3">AZ414A</strain>
    </source>
</reference>
<protein>
    <submittedName>
        <fullName evidence="3">1455_t:CDS:1</fullName>
    </submittedName>
</protein>
<evidence type="ECO:0000256" key="1">
    <source>
        <dbReference type="ARBA" id="ARBA00022801"/>
    </source>
</evidence>
<gene>
    <name evidence="3" type="ORF">DEBURN_LOCUS7230</name>
</gene>
<keyword evidence="4" id="KW-1185">Reference proteome</keyword>
<accession>A0A9N9FS45</accession>
<sequence>MFWAYAGIARSTDNPPQWLGDPPHERWYSVYDSDIDTLNIFANHTKEISKIIN</sequence>
<proteinExistence type="predicted"/>
<name>A0A9N9FS45_9GLOM</name>
<dbReference type="Proteomes" id="UP000789706">
    <property type="component" value="Unassembled WGS sequence"/>
</dbReference>
<feature type="domain" description="Glycoside hydrolase family 5" evidence="2">
    <location>
        <begin position="2"/>
        <end position="52"/>
    </location>
</feature>
<dbReference type="InterPro" id="IPR001547">
    <property type="entry name" value="Glyco_hydro_5"/>
</dbReference>